<evidence type="ECO:0000313" key="1">
    <source>
        <dbReference type="EMBL" id="RMR94051.1"/>
    </source>
</evidence>
<reference evidence="1 2" key="1">
    <citation type="submission" date="2018-08" db="EMBL/GenBank/DDBJ databases">
        <title>Recombination of ecologically and evolutionarily significant loci maintains genetic cohesion in the Pseudomonas syringae species complex.</title>
        <authorList>
            <person name="Dillon M."/>
            <person name="Thakur S."/>
            <person name="Almeida R.N.D."/>
            <person name="Weir B.S."/>
            <person name="Guttman D.S."/>
        </authorList>
    </citation>
    <scope>NUCLEOTIDE SEQUENCE [LARGE SCALE GENOMIC DNA]</scope>
    <source>
        <strain evidence="1 2">ICMP 5019</strain>
    </source>
</reference>
<accession>A0AB37QHI8</accession>
<evidence type="ECO:0000313" key="2">
    <source>
        <dbReference type="Proteomes" id="UP000272613"/>
    </source>
</evidence>
<proteinExistence type="predicted"/>
<name>A0AB37QHI8_9PSED</name>
<gene>
    <name evidence="1" type="ORF">ALP74_01799</name>
</gene>
<protein>
    <submittedName>
        <fullName evidence="1">Uncharacterized protein</fullName>
    </submittedName>
</protein>
<dbReference type="Proteomes" id="UP000272613">
    <property type="component" value="Unassembled WGS sequence"/>
</dbReference>
<dbReference type="EMBL" id="RBSH01000333">
    <property type="protein sequence ID" value="RMR94051.1"/>
    <property type="molecule type" value="Genomic_DNA"/>
</dbReference>
<comment type="caution">
    <text evidence="1">The sequence shown here is derived from an EMBL/GenBank/DDBJ whole genome shotgun (WGS) entry which is preliminary data.</text>
</comment>
<sequence>MCLANNSLSGSRVARRAVIDEVLAILKPRDLRIASSSSTIRPSALINEFDGEPEHVIASLDPCALSPASFIARGRLVHGKREMVPLQVHVWMLINPCFELWEIILAVRAFQICILDDGESGTAAPVNPRAIMLRLFGCLADAVGGVEHLHALPDIWQAFKSQNCQGYRTDAV</sequence>
<dbReference type="AlphaFoldDB" id="A0AB37QHI8"/>
<organism evidence="1 2">
    <name type="scientific">Pseudomonas coronafaciens pv. garcae</name>
    <dbReference type="NCBI Taxonomy" id="251653"/>
    <lineage>
        <taxon>Bacteria</taxon>
        <taxon>Pseudomonadati</taxon>
        <taxon>Pseudomonadota</taxon>
        <taxon>Gammaproteobacteria</taxon>
        <taxon>Pseudomonadales</taxon>
        <taxon>Pseudomonadaceae</taxon>
        <taxon>Pseudomonas</taxon>
        <taxon>Pseudomonas coronafaciens</taxon>
    </lineage>
</organism>